<dbReference type="EMBL" id="SACT01000002">
    <property type="protein sequence ID" value="RVT52855.1"/>
    <property type="molecule type" value="Genomic_DNA"/>
</dbReference>
<keyword evidence="6 9" id="KW-1133">Transmembrane helix</keyword>
<dbReference type="AlphaFoldDB" id="A0A437JYZ3"/>
<evidence type="ECO:0000256" key="3">
    <source>
        <dbReference type="ARBA" id="ARBA00022475"/>
    </source>
</evidence>
<evidence type="ECO:0000256" key="5">
    <source>
        <dbReference type="ARBA" id="ARBA00022692"/>
    </source>
</evidence>
<dbReference type="Gene3D" id="3.60.110.10">
    <property type="entry name" value="Carbon-nitrogen hydrolase"/>
    <property type="match status" value="1"/>
</dbReference>
<protein>
    <recommendedName>
        <fullName evidence="9">Apolipoprotein N-acyltransferase</fullName>
        <shortName evidence="9">ALP N-acyltransferase</shortName>
        <ecNumber evidence="9">2.3.1.269</ecNumber>
    </recommendedName>
</protein>
<feature type="transmembrane region" description="Helical" evidence="9">
    <location>
        <begin position="476"/>
        <end position="498"/>
    </location>
</feature>
<dbReference type="NCBIfam" id="TIGR00546">
    <property type="entry name" value="lnt"/>
    <property type="match status" value="1"/>
</dbReference>
<keyword evidence="3 9" id="KW-1003">Cell membrane</keyword>
<comment type="function">
    <text evidence="9">Catalyzes the phospholipid dependent N-acylation of the N-terminal cysteine of apolipoprotein, the last step in lipoprotein maturation.</text>
</comment>
<dbReference type="Pfam" id="PF20154">
    <property type="entry name" value="LNT_N"/>
    <property type="match status" value="1"/>
</dbReference>
<dbReference type="GO" id="GO:0016410">
    <property type="term" value="F:N-acyltransferase activity"/>
    <property type="evidence" value="ECO:0007669"/>
    <property type="project" value="UniProtKB-UniRule"/>
</dbReference>
<feature type="domain" description="CN hydrolase" evidence="10">
    <location>
        <begin position="224"/>
        <end position="469"/>
    </location>
</feature>
<evidence type="ECO:0000259" key="10">
    <source>
        <dbReference type="PROSITE" id="PS50263"/>
    </source>
</evidence>
<accession>A0A437JYZ3</accession>
<proteinExistence type="inferred from homology"/>
<feature type="transmembrane region" description="Helical" evidence="9">
    <location>
        <begin position="39"/>
        <end position="56"/>
    </location>
</feature>
<feature type="transmembrane region" description="Helical" evidence="9">
    <location>
        <begin position="164"/>
        <end position="184"/>
    </location>
</feature>
<keyword evidence="12" id="KW-1185">Reference proteome</keyword>
<reference evidence="11 12" key="1">
    <citation type="submission" date="2019-01" db="EMBL/GenBank/DDBJ databases">
        <authorList>
            <person name="Chen W.-M."/>
        </authorList>
    </citation>
    <scope>NUCLEOTIDE SEQUENCE [LARGE SCALE GENOMIC DNA]</scope>
    <source>
        <strain evidence="11 12">ICH-3</strain>
    </source>
</reference>
<evidence type="ECO:0000256" key="9">
    <source>
        <dbReference type="HAMAP-Rule" id="MF_01148"/>
    </source>
</evidence>
<dbReference type="PROSITE" id="PS50263">
    <property type="entry name" value="CN_HYDROLASE"/>
    <property type="match status" value="1"/>
</dbReference>
<dbReference type="PANTHER" id="PTHR38686">
    <property type="entry name" value="APOLIPOPROTEIN N-ACYLTRANSFERASE"/>
    <property type="match status" value="1"/>
</dbReference>
<comment type="catalytic activity">
    <reaction evidence="9">
        <text>N-terminal S-1,2-diacyl-sn-glyceryl-L-cysteinyl-[lipoprotein] + a glycerophospholipid = N-acyl-S-1,2-diacyl-sn-glyceryl-L-cysteinyl-[lipoprotein] + a 2-acyl-sn-glycero-3-phospholipid + H(+)</text>
        <dbReference type="Rhea" id="RHEA:48228"/>
        <dbReference type="Rhea" id="RHEA-COMP:14681"/>
        <dbReference type="Rhea" id="RHEA-COMP:14684"/>
        <dbReference type="ChEBI" id="CHEBI:15378"/>
        <dbReference type="ChEBI" id="CHEBI:136912"/>
        <dbReference type="ChEBI" id="CHEBI:140656"/>
        <dbReference type="ChEBI" id="CHEBI:140657"/>
        <dbReference type="ChEBI" id="CHEBI:140660"/>
        <dbReference type="EC" id="2.3.1.269"/>
    </reaction>
</comment>
<keyword evidence="8 9" id="KW-0012">Acyltransferase</keyword>
<dbReference type="SUPFAM" id="SSF56317">
    <property type="entry name" value="Carbon-nitrogen hydrolase"/>
    <property type="match status" value="1"/>
</dbReference>
<dbReference type="Proteomes" id="UP000288178">
    <property type="component" value="Unassembled WGS sequence"/>
</dbReference>
<keyword evidence="7 9" id="KW-0472">Membrane</keyword>
<comment type="similarity">
    <text evidence="2 9">Belongs to the CN hydrolase family. Apolipoprotein N-acyltransferase subfamily.</text>
</comment>
<evidence type="ECO:0000256" key="1">
    <source>
        <dbReference type="ARBA" id="ARBA00004651"/>
    </source>
</evidence>
<keyword evidence="11" id="KW-0449">Lipoprotein</keyword>
<dbReference type="HAMAP" id="MF_01148">
    <property type="entry name" value="Lnt"/>
    <property type="match status" value="1"/>
</dbReference>
<evidence type="ECO:0000313" key="12">
    <source>
        <dbReference type="Proteomes" id="UP000288178"/>
    </source>
</evidence>
<gene>
    <name evidence="9" type="primary">lnt</name>
    <name evidence="11" type="ORF">ENE75_07630</name>
</gene>
<dbReference type="EC" id="2.3.1.269" evidence="9"/>
<dbReference type="InterPro" id="IPR003010">
    <property type="entry name" value="C-N_Hydrolase"/>
</dbReference>
<keyword evidence="5 9" id="KW-0812">Transmembrane</keyword>
<feature type="transmembrane region" description="Helical" evidence="9">
    <location>
        <begin position="63"/>
        <end position="82"/>
    </location>
</feature>
<dbReference type="CDD" id="cd07571">
    <property type="entry name" value="ALP_N-acyl_transferase"/>
    <property type="match status" value="1"/>
</dbReference>
<evidence type="ECO:0000313" key="11">
    <source>
        <dbReference type="EMBL" id="RVT52855.1"/>
    </source>
</evidence>
<comment type="pathway">
    <text evidence="9">Protein modification; lipoprotein biosynthesis (N-acyl transfer).</text>
</comment>
<name>A0A437JYZ3_9BURK</name>
<feature type="transmembrane region" description="Helical" evidence="9">
    <location>
        <begin position="129"/>
        <end position="152"/>
    </location>
</feature>
<feature type="transmembrane region" description="Helical" evidence="9">
    <location>
        <begin position="94"/>
        <end position="117"/>
    </location>
</feature>
<organism evidence="11 12">
    <name type="scientific">Rubrivivax albus</name>
    <dbReference type="NCBI Taxonomy" id="2499835"/>
    <lineage>
        <taxon>Bacteria</taxon>
        <taxon>Pseudomonadati</taxon>
        <taxon>Pseudomonadota</taxon>
        <taxon>Betaproteobacteria</taxon>
        <taxon>Burkholderiales</taxon>
        <taxon>Sphaerotilaceae</taxon>
        <taxon>Rubrivivax</taxon>
    </lineage>
</organism>
<dbReference type="UniPathway" id="UPA00666"/>
<dbReference type="InterPro" id="IPR036526">
    <property type="entry name" value="C-N_Hydrolase_sf"/>
</dbReference>
<keyword evidence="4 9" id="KW-0808">Transferase</keyword>
<comment type="caution">
    <text evidence="11">The sequence shown here is derived from an EMBL/GenBank/DDBJ whole genome shotgun (WGS) entry which is preliminary data.</text>
</comment>
<dbReference type="Pfam" id="PF00795">
    <property type="entry name" value="CN_hydrolase"/>
    <property type="match status" value="1"/>
</dbReference>
<evidence type="ECO:0000256" key="4">
    <source>
        <dbReference type="ARBA" id="ARBA00022679"/>
    </source>
</evidence>
<dbReference type="InterPro" id="IPR045378">
    <property type="entry name" value="LNT_N"/>
</dbReference>
<comment type="subcellular location">
    <subcellularLocation>
        <location evidence="1 9">Cell membrane</location>
        <topology evidence="1 9">Multi-pass membrane protein</topology>
    </subcellularLocation>
</comment>
<sequence length="507" mass="53193">MFRGAAVPGAARSRALVWPLLLAALGALQTVAFVHTAAWPLPLLATAVLAAAVARAAPGRAALLGWAFGTGWLAAGTWWLFISMHRYGAIPAPLAAAAVGLLAAALSLYLALAMAAFARWRTGRAAPDALLFGALWTMAELARGVLFTGFPWVASGYAQVDAPLAVLLPWVGVYGVGAVAAALAAALAAGWPARVVAVAALGLAALLPAPDFTRAAGTLDVALLQPNVAQDDKFAADRMPETLAWVARALTTAEAPLVIAPETAVPLLPDQLEDFAPGYWAALVAHFTPPGRAALVGVPLGDFRVGYTNSVVGLSEATAAQPYRYDKHHLVPFGEFIPPGFRWFTDAMNIPLGDFNRGPLVAPSFAAAGQRIAPNICYEDLFGEELARRFLDPATAPTMLANVSNIGWFGDTVAVPQHLAISRVRSLELQRPMLRATNTGATAVVDHRGRVTAQLAPFTRDVLSAQAEGRDGVTPYAWWAARAGLWPLAVLAAAAVLWRAIVSGRRG</sequence>
<dbReference type="PANTHER" id="PTHR38686:SF1">
    <property type="entry name" value="APOLIPOPROTEIN N-ACYLTRANSFERASE"/>
    <property type="match status" value="1"/>
</dbReference>
<dbReference type="OrthoDB" id="9804277at2"/>
<evidence type="ECO:0000256" key="7">
    <source>
        <dbReference type="ARBA" id="ARBA00023136"/>
    </source>
</evidence>
<evidence type="ECO:0000256" key="6">
    <source>
        <dbReference type="ARBA" id="ARBA00022989"/>
    </source>
</evidence>
<evidence type="ECO:0000256" key="2">
    <source>
        <dbReference type="ARBA" id="ARBA00010065"/>
    </source>
</evidence>
<evidence type="ECO:0000256" key="8">
    <source>
        <dbReference type="ARBA" id="ARBA00023315"/>
    </source>
</evidence>
<feature type="transmembrane region" description="Helical" evidence="9">
    <location>
        <begin position="191"/>
        <end position="209"/>
    </location>
</feature>
<dbReference type="GO" id="GO:0005886">
    <property type="term" value="C:plasma membrane"/>
    <property type="evidence" value="ECO:0007669"/>
    <property type="project" value="UniProtKB-SubCell"/>
</dbReference>
<dbReference type="InterPro" id="IPR004563">
    <property type="entry name" value="Apolipo_AcylTrfase"/>
</dbReference>
<dbReference type="GO" id="GO:0042158">
    <property type="term" value="P:lipoprotein biosynthetic process"/>
    <property type="evidence" value="ECO:0007669"/>
    <property type="project" value="UniProtKB-UniRule"/>
</dbReference>